<keyword evidence="1" id="KW-1133">Transmembrane helix</keyword>
<proteinExistence type="predicted"/>
<organism evidence="2 3">
    <name type="scientific">Porites lobata</name>
    <dbReference type="NCBI Taxonomy" id="104759"/>
    <lineage>
        <taxon>Eukaryota</taxon>
        <taxon>Metazoa</taxon>
        <taxon>Cnidaria</taxon>
        <taxon>Anthozoa</taxon>
        <taxon>Hexacorallia</taxon>
        <taxon>Scleractinia</taxon>
        <taxon>Fungiina</taxon>
        <taxon>Poritidae</taxon>
        <taxon>Porites</taxon>
    </lineage>
</organism>
<evidence type="ECO:0000313" key="2">
    <source>
        <dbReference type="EMBL" id="CAH3037797.1"/>
    </source>
</evidence>
<sequence length="176" mass="19845">MWSKAILSETVLFILLASVVVIASSLPYYRTLPSSRLNADKSTKEEGCPDPRDLSYCMFEALFKGACLAEKPGKTTVDEKGFKQFNLLSLRRKCFRKDIKNFITAMALTNIINLLILVLLTAFATMVTSKVYSDDLDLEQFSELFSKRDAVEGKAKENIEIRGKQNELFPEGPVFK</sequence>
<reference evidence="2 3" key="1">
    <citation type="submission" date="2022-05" db="EMBL/GenBank/DDBJ databases">
        <authorList>
            <consortium name="Genoscope - CEA"/>
            <person name="William W."/>
        </authorList>
    </citation>
    <scope>NUCLEOTIDE SEQUENCE [LARGE SCALE GENOMIC DNA]</scope>
</reference>
<keyword evidence="3" id="KW-1185">Reference proteome</keyword>
<feature type="transmembrane region" description="Helical" evidence="1">
    <location>
        <begin position="102"/>
        <end position="127"/>
    </location>
</feature>
<name>A0ABN8N117_9CNID</name>
<dbReference type="Proteomes" id="UP001159405">
    <property type="component" value="Unassembled WGS sequence"/>
</dbReference>
<evidence type="ECO:0000313" key="3">
    <source>
        <dbReference type="Proteomes" id="UP001159405"/>
    </source>
</evidence>
<feature type="transmembrane region" description="Helical" evidence="1">
    <location>
        <begin position="6"/>
        <end position="29"/>
    </location>
</feature>
<comment type="caution">
    <text evidence="2">The sequence shown here is derived from an EMBL/GenBank/DDBJ whole genome shotgun (WGS) entry which is preliminary data.</text>
</comment>
<keyword evidence="1" id="KW-0472">Membrane</keyword>
<evidence type="ECO:0000256" key="1">
    <source>
        <dbReference type="SAM" id="Phobius"/>
    </source>
</evidence>
<protein>
    <submittedName>
        <fullName evidence="2">Uncharacterized protein</fullName>
    </submittedName>
</protein>
<keyword evidence="1" id="KW-0812">Transmembrane</keyword>
<dbReference type="EMBL" id="CALNXK010000006">
    <property type="protein sequence ID" value="CAH3037797.1"/>
    <property type="molecule type" value="Genomic_DNA"/>
</dbReference>
<gene>
    <name evidence="2" type="ORF">PLOB_00039225</name>
</gene>
<accession>A0ABN8N117</accession>